<gene>
    <name evidence="3" type="ORF">ALGA_3006</name>
</gene>
<dbReference type="OrthoDB" id="975117at2"/>
<dbReference type="AlphaFoldDB" id="A0A1Y1CPY6"/>
<evidence type="ECO:0000313" key="3">
    <source>
        <dbReference type="EMBL" id="BAX81311.1"/>
    </source>
</evidence>
<evidence type="ECO:0000313" key="4">
    <source>
        <dbReference type="Proteomes" id="UP000218267"/>
    </source>
</evidence>
<dbReference type="CDD" id="cd12966">
    <property type="entry name" value="CBM-Ec_CBM-Fc"/>
    <property type="match status" value="1"/>
</dbReference>
<keyword evidence="4" id="KW-1185">Reference proteome</keyword>
<dbReference type="InterPro" id="IPR032187">
    <property type="entry name" value="SusF/SusE-like_C"/>
</dbReference>
<accession>A0A1Y1CPY6</accession>
<dbReference type="PROSITE" id="PS51257">
    <property type="entry name" value="PROKAR_LIPOPROTEIN"/>
    <property type="match status" value="1"/>
</dbReference>
<feature type="domain" description="Outer membrane protein SusF/SusE-like C-terminal" evidence="2">
    <location>
        <begin position="481"/>
        <end position="574"/>
    </location>
</feature>
<dbReference type="GO" id="GO:0019867">
    <property type="term" value="C:outer membrane"/>
    <property type="evidence" value="ECO:0007669"/>
    <property type="project" value="InterPro"/>
</dbReference>
<dbReference type="InterPro" id="IPR025970">
    <property type="entry name" value="SusE"/>
</dbReference>
<dbReference type="RefSeq" id="WP_096430585.1">
    <property type="nucleotide sequence ID" value="NZ_AP018042.1"/>
</dbReference>
<reference evidence="3 4" key="1">
    <citation type="journal article" date="2018" name="Mar. Genomics">
        <title>Complete genome sequence of Marinifilaceae bacterium strain SPP2, isolated from the Antarctic marine sediment.</title>
        <authorList>
            <person name="Watanabe M."/>
            <person name="Kojima H."/>
            <person name="Fukui M."/>
        </authorList>
    </citation>
    <scope>NUCLEOTIDE SEQUENCE [LARGE SCALE GENOMIC DNA]</scope>
    <source>
        <strain evidence="3 4">SPP2</strain>
    </source>
</reference>
<evidence type="ECO:0000259" key="1">
    <source>
        <dbReference type="Pfam" id="PF14292"/>
    </source>
</evidence>
<dbReference type="GO" id="GO:2001070">
    <property type="term" value="F:starch binding"/>
    <property type="evidence" value="ECO:0007669"/>
    <property type="project" value="InterPro"/>
</dbReference>
<dbReference type="EMBL" id="AP018042">
    <property type="protein sequence ID" value="BAX81311.1"/>
    <property type="molecule type" value="Genomic_DNA"/>
</dbReference>
<feature type="domain" description="SusE outer membrane protein" evidence="1">
    <location>
        <begin position="33"/>
        <end position="130"/>
    </location>
</feature>
<feature type="domain" description="Outer membrane protein SusF/SusE-like C-terminal" evidence="2">
    <location>
        <begin position="379"/>
        <end position="474"/>
    </location>
</feature>
<organism evidence="3 4">
    <name type="scientific">Labilibaculum antarcticum</name>
    <dbReference type="NCBI Taxonomy" id="1717717"/>
    <lineage>
        <taxon>Bacteria</taxon>
        <taxon>Pseudomonadati</taxon>
        <taxon>Bacteroidota</taxon>
        <taxon>Bacteroidia</taxon>
        <taxon>Marinilabiliales</taxon>
        <taxon>Marinifilaceae</taxon>
        <taxon>Labilibaculum</taxon>
    </lineage>
</organism>
<dbReference type="Proteomes" id="UP000218267">
    <property type="component" value="Chromosome"/>
</dbReference>
<dbReference type="Pfam" id="PF14292">
    <property type="entry name" value="SusE"/>
    <property type="match status" value="1"/>
</dbReference>
<dbReference type="Gene3D" id="2.60.40.3620">
    <property type="match status" value="3"/>
</dbReference>
<protein>
    <submittedName>
        <fullName evidence="3">Uncharacterized protein</fullName>
    </submittedName>
</protein>
<reference evidence="4" key="2">
    <citation type="journal article" date="2020" name="Antonie Van Leeuwenhoek">
        <title>Labilibaculum antarcticum sp. nov., a novel facultative anaerobic, psychrotorelant bacterium isolated from marine sediment of Antarctica.</title>
        <authorList>
            <person name="Watanabe M."/>
            <person name="Kojima H."/>
            <person name="Fukui M."/>
        </authorList>
    </citation>
    <scope>NUCLEOTIDE SEQUENCE [LARGE SCALE GENOMIC DNA]</scope>
    <source>
        <strain evidence="4">SPP2</strain>
    </source>
</reference>
<sequence>MKNIKYLFISLLAVLFIGCEDDFDTPNVTEPVQGTAPVLTEVTEAIDLILEKKNEKETIIDLNWSAATYADPIGVRYYVQIDTVGNEFKNALEFDRVSETSTSITVGGLNTLISSRYAPAKMVELEARIRAFANEDLNSLYTASFAMKVTPYLDVPIPTDFYIFGSATAAVEVTEALKSYGADNIFTKYLKLTKDGLFKFSEKQASDGYDYNFNKFAAVSDNIMAANDEAENFKFTGETGWYAVTADFVNSTLTIEEYVFGGATYSYDYDNLYIAGSYNSVDAEWSPEAGIAFTKQEEGVFSIQKVLKDGAQIKFLGQTSWGDLDWADADGDGNSGILAPKDKNNNITFDGGDLEYTITVDLNKGIYTIEAVPVFPTELFMTGNGVGLPEEDWNWFQPLQLVPVNSHPELFWKIVWMKGSGNFKMAPQAEWAGGDFGITGDATNGVYAIGGGDIPVPSTAGYYMVVVDLSNNTIEIAEPIVYGMGDVFGGWDGADPNDLFTIDNTNEGIKFEGVPNDGELRMYVAASTLNCDWWQAEFMVLDGNIEFRGTGGDQARVNATAGDNISLNFRTGAGSITTP</sequence>
<dbReference type="KEGG" id="mbas:ALGA_3006"/>
<evidence type="ECO:0000259" key="2">
    <source>
        <dbReference type="Pfam" id="PF16411"/>
    </source>
</evidence>
<name>A0A1Y1CPY6_9BACT</name>
<dbReference type="Pfam" id="PF16411">
    <property type="entry name" value="SusF_SusE"/>
    <property type="match status" value="2"/>
</dbReference>
<dbReference type="Gene3D" id="2.60.40.3610">
    <property type="match status" value="1"/>
</dbReference>
<proteinExistence type="predicted"/>